<dbReference type="InterPro" id="IPR029039">
    <property type="entry name" value="Flavoprotein-like_sf"/>
</dbReference>
<dbReference type="SUPFAM" id="SSF52218">
    <property type="entry name" value="Flavoproteins"/>
    <property type="match status" value="1"/>
</dbReference>
<keyword evidence="5" id="KW-1185">Reference proteome</keyword>
<reference evidence="4 5" key="1">
    <citation type="journal article" date="2015" name="Genome Announc.">
        <title>Expanding the biotechnology potential of lactobacilli through comparative genomics of 213 strains and associated genera.</title>
        <authorList>
            <person name="Sun Z."/>
            <person name="Harris H.M."/>
            <person name="McCann A."/>
            <person name="Guo C."/>
            <person name="Argimon S."/>
            <person name="Zhang W."/>
            <person name="Yang X."/>
            <person name="Jeffery I.B."/>
            <person name="Cooney J.C."/>
            <person name="Kagawa T.F."/>
            <person name="Liu W."/>
            <person name="Song Y."/>
            <person name="Salvetti E."/>
            <person name="Wrobel A."/>
            <person name="Rasinkangas P."/>
            <person name="Parkhill J."/>
            <person name="Rea M.C."/>
            <person name="O'Sullivan O."/>
            <person name="Ritari J."/>
            <person name="Douillard F.P."/>
            <person name="Paul Ross R."/>
            <person name="Yang R."/>
            <person name="Briner A.E."/>
            <person name="Felis G.E."/>
            <person name="de Vos W.M."/>
            <person name="Barrangou R."/>
            <person name="Klaenhammer T.R."/>
            <person name="Caufield P.W."/>
            <person name="Cui Y."/>
            <person name="Zhang H."/>
            <person name="O'Toole P.W."/>
        </authorList>
    </citation>
    <scope>NUCLEOTIDE SEQUENCE [LARGE SCALE GENOMIC DNA]</scope>
    <source>
        <strain evidence="4 5">DSM 16230</strain>
    </source>
</reference>
<evidence type="ECO:0000256" key="1">
    <source>
        <dbReference type="ARBA" id="ARBA00006252"/>
    </source>
</evidence>
<dbReference type="RefSeq" id="WP_054756923.1">
    <property type="nucleotide sequence ID" value="NZ_AZFQ01000036.1"/>
</dbReference>
<dbReference type="InterPro" id="IPR051545">
    <property type="entry name" value="NAD(P)H_dehydrogenase_qn"/>
</dbReference>
<dbReference type="GO" id="GO:0003955">
    <property type="term" value="F:NAD(P)H dehydrogenase (quinone) activity"/>
    <property type="evidence" value="ECO:0007669"/>
    <property type="project" value="TreeGrafter"/>
</dbReference>
<dbReference type="PATRIC" id="fig|1423801.4.peg.667"/>
<sequence length="198" mass="23182">MHITLVLDHPYMLESSENIPHKRSYSAAIAQNAIEMLQRSGHSVDVIDLQKDRYNPVLDRQGLLNWRTKEYVDTQSMNYLQRLRVADEIIFIFPLWWEIMPAMTKGFIDKVFCKGQVKKLAGKHLILDPKTKIRVLTACGTPQFIYSWHYRNPLGKMLKIGVFGKLGLKDFKLVNFNAEDQSEQKRMKNLKQLKKYLL</sequence>
<dbReference type="InterPro" id="IPR003680">
    <property type="entry name" value="Flavodoxin_fold"/>
</dbReference>
<dbReference type="STRING" id="1423801.FD50_GL000658"/>
<dbReference type="Gene3D" id="3.40.50.360">
    <property type="match status" value="1"/>
</dbReference>
<dbReference type="PANTHER" id="PTHR10204:SF34">
    <property type="entry name" value="NAD(P)H DEHYDROGENASE [QUINONE] 1 ISOFORM 1"/>
    <property type="match status" value="1"/>
</dbReference>
<dbReference type="EMBL" id="AZFQ01000036">
    <property type="protein sequence ID" value="KRL98845.1"/>
    <property type="molecule type" value="Genomic_DNA"/>
</dbReference>
<dbReference type="GO" id="GO:0005829">
    <property type="term" value="C:cytosol"/>
    <property type="evidence" value="ECO:0007669"/>
    <property type="project" value="TreeGrafter"/>
</dbReference>
<protein>
    <submittedName>
        <fullName evidence="4">NADPH-quinone reductase (Modulator of drug activity B)</fullName>
    </submittedName>
</protein>
<dbReference type="PANTHER" id="PTHR10204">
    <property type="entry name" value="NAD P H OXIDOREDUCTASE-RELATED"/>
    <property type="match status" value="1"/>
</dbReference>
<evidence type="ECO:0000313" key="4">
    <source>
        <dbReference type="EMBL" id="KRL98845.1"/>
    </source>
</evidence>
<dbReference type="GeneID" id="98308083"/>
<accession>A0A0R1UZK5</accession>
<evidence type="ECO:0000259" key="3">
    <source>
        <dbReference type="Pfam" id="PF02525"/>
    </source>
</evidence>
<dbReference type="Proteomes" id="UP000051166">
    <property type="component" value="Unassembled WGS sequence"/>
</dbReference>
<dbReference type="OrthoDB" id="9798454at2"/>
<name>A0A0R1UZK5_9LACO</name>
<dbReference type="Pfam" id="PF02525">
    <property type="entry name" value="Flavodoxin_2"/>
    <property type="match status" value="1"/>
</dbReference>
<evidence type="ECO:0000256" key="2">
    <source>
        <dbReference type="ARBA" id="ARBA00023002"/>
    </source>
</evidence>
<keyword evidence="2" id="KW-0560">Oxidoreductase</keyword>
<comment type="caution">
    <text evidence="4">The sequence shown here is derived from an EMBL/GenBank/DDBJ whole genome shotgun (WGS) entry which is preliminary data.</text>
</comment>
<evidence type="ECO:0000313" key="5">
    <source>
        <dbReference type="Proteomes" id="UP000051166"/>
    </source>
</evidence>
<proteinExistence type="inferred from homology"/>
<dbReference type="AlphaFoldDB" id="A0A0R1UZK5"/>
<organism evidence="4 5">
    <name type="scientific">Liquorilactobacillus satsumensis DSM 16230 = JCM 12392</name>
    <dbReference type="NCBI Taxonomy" id="1423801"/>
    <lineage>
        <taxon>Bacteria</taxon>
        <taxon>Bacillati</taxon>
        <taxon>Bacillota</taxon>
        <taxon>Bacilli</taxon>
        <taxon>Lactobacillales</taxon>
        <taxon>Lactobacillaceae</taxon>
        <taxon>Liquorilactobacillus</taxon>
    </lineage>
</organism>
<gene>
    <name evidence="4" type="ORF">FD50_GL000658</name>
</gene>
<feature type="domain" description="Flavodoxin-like fold" evidence="3">
    <location>
        <begin position="21"/>
        <end position="197"/>
    </location>
</feature>
<comment type="similarity">
    <text evidence="1">Belongs to the NAD(P)H dehydrogenase (quinone) family.</text>
</comment>